<dbReference type="PROSITE" id="PS51687">
    <property type="entry name" value="SAM_MT_RNA_M5U"/>
    <property type="match status" value="1"/>
</dbReference>
<evidence type="ECO:0000256" key="4">
    <source>
        <dbReference type="ARBA" id="ARBA00033763"/>
    </source>
</evidence>
<feature type="active site" description="Nucleophile" evidence="6">
    <location>
        <position position="343"/>
    </location>
</feature>
<dbReference type="PANTHER" id="PTHR45904">
    <property type="entry name" value="TRNA (URACIL-5-)-METHYLTRANSFERASE"/>
    <property type="match status" value="1"/>
</dbReference>
<dbReference type="Gene3D" id="3.40.50.150">
    <property type="entry name" value="Vaccinia Virus protein VP39"/>
    <property type="match status" value="1"/>
</dbReference>
<evidence type="ECO:0000256" key="6">
    <source>
        <dbReference type="PROSITE-ProRule" id="PRU01024"/>
    </source>
</evidence>
<keyword evidence="2 6" id="KW-0808">Transferase</keyword>
<feature type="binding site" evidence="6">
    <location>
        <position position="315"/>
    </location>
    <ligand>
        <name>S-adenosyl-L-methionine</name>
        <dbReference type="ChEBI" id="CHEBI:59789"/>
    </ligand>
</feature>
<dbReference type="Proteomes" id="UP000699462">
    <property type="component" value="Unassembled WGS sequence"/>
</dbReference>
<name>A0A8T0DL67_9TREM</name>
<sequence>PIIANYRNKSELTIGKDLDGHGPVIGFRFSKYRDGLTAVGSFHGCTILPRATMDMLDHLQKFLDSYVSTCPMSEPTMDPPLDTLNPITNRGHWRQVVSRESRNGDRLLLVDIHPQNLSKDEIQRVSDRLTRWFTDCDKPKVTSLFLATRTRTSESFDATNTKLLWGKDHIVERCCDLNFRVSPTAFFQVNTLAAELLYEEIAKFASGAYDHLVPKLKFIEIKATVQDHGAVCKARGDSILLDVCCGTGTIALCLAKHFDRVIGIELVASAVEDAKQNAAVNGITNATFHCGSADKVLSNLLSTFPKDSTVVAVVDPPRSGLHAAVVQCLRRCVRLQRIIFVSCNLEAAMQDFVDFVRPTSNRFQGAPFVPLLAEPVDLFPQTRHIEVILLLQRVCGGEQD</sequence>
<dbReference type="GO" id="GO:0003723">
    <property type="term" value="F:RNA binding"/>
    <property type="evidence" value="ECO:0007669"/>
    <property type="project" value="TreeGrafter"/>
</dbReference>
<dbReference type="Pfam" id="PF05958">
    <property type="entry name" value="tRNA_U5-meth_tr"/>
    <property type="match status" value="1"/>
</dbReference>
<dbReference type="CDD" id="cd02440">
    <property type="entry name" value="AdoMet_MTases"/>
    <property type="match status" value="1"/>
</dbReference>
<evidence type="ECO:0000256" key="2">
    <source>
        <dbReference type="ARBA" id="ARBA00022679"/>
    </source>
</evidence>
<comment type="similarity">
    <text evidence="6">Belongs to the class I-like SAM-binding methyltransferase superfamily. RNA M5U methyltransferase family.</text>
</comment>
<comment type="caution">
    <text evidence="7">The sequence shown here is derived from an EMBL/GenBank/DDBJ whole genome shotgun (WGS) entry which is preliminary data.</text>
</comment>
<keyword evidence="3 6" id="KW-0949">S-adenosyl-L-methionine</keyword>
<comment type="catalytic activity">
    <reaction evidence="5">
        <text>uridine(54) in tRNA + S-adenosyl-L-methionine = 5-methyluridine(54) in tRNA + S-adenosyl-L-homocysteine + H(+)</text>
        <dbReference type="Rhea" id="RHEA:42712"/>
        <dbReference type="Rhea" id="RHEA-COMP:10167"/>
        <dbReference type="Rhea" id="RHEA-COMP:10193"/>
        <dbReference type="ChEBI" id="CHEBI:15378"/>
        <dbReference type="ChEBI" id="CHEBI:57856"/>
        <dbReference type="ChEBI" id="CHEBI:59789"/>
        <dbReference type="ChEBI" id="CHEBI:65315"/>
        <dbReference type="ChEBI" id="CHEBI:74447"/>
        <dbReference type="EC" id="2.1.1.35"/>
    </reaction>
    <physiologicalReaction direction="left-to-right" evidence="5">
        <dbReference type="Rhea" id="RHEA:42713"/>
    </physiologicalReaction>
</comment>
<dbReference type="AlphaFoldDB" id="A0A8T0DL67"/>
<evidence type="ECO:0000256" key="3">
    <source>
        <dbReference type="ARBA" id="ARBA00022691"/>
    </source>
</evidence>
<organism evidence="7 8">
    <name type="scientific">Paragonimus westermani</name>
    <dbReference type="NCBI Taxonomy" id="34504"/>
    <lineage>
        <taxon>Eukaryota</taxon>
        <taxon>Metazoa</taxon>
        <taxon>Spiralia</taxon>
        <taxon>Lophotrochozoa</taxon>
        <taxon>Platyhelminthes</taxon>
        <taxon>Trematoda</taxon>
        <taxon>Digenea</taxon>
        <taxon>Plagiorchiida</taxon>
        <taxon>Troglotremata</taxon>
        <taxon>Troglotrematidae</taxon>
        <taxon>Paragonimus</taxon>
    </lineage>
</organism>
<accession>A0A8T0DL67</accession>
<dbReference type="InterPro" id="IPR010280">
    <property type="entry name" value="U5_MeTrfase_fam"/>
</dbReference>
<dbReference type="Gene3D" id="2.40.50.1070">
    <property type="match status" value="1"/>
</dbReference>
<dbReference type="GO" id="GO:0030697">
    <property type="term" value="F:tRNA (uracil(54)-C5)-methyltransferase activity, S-adenosyl methionine-dependent"/>
    <property type="evidence" value="ECO:0007669"/>
    <property type="project" value="UniProtKB-EC"/>
</dbReference>
<gene>
    <name evidence="7" type="ORF">P879_05705</name>
</gene>
<keyword evidence="8" id="KW-1185">Reference proteome</keyword>
<dbReference type="OrthoDB" id="10250660at2759"/>
<dbReference type="GO" id="GO:0032259">
    <property type="term" value="P:methylation"/>
    <property type="evidence" value="ECO:0007669"/>
    <property type="project" value="UniProtKB-KW"/>
</dbReference>
<comment type="caution">
    <text evidence="6">Lacks conserved residue(s) required for the propagation of feature annotation.</text>
</comment>
<dbReference type="EMBL" id="JTDF01002592">
    <property type="protein sequence ID" value="KAF8568655.1"/>
    <property type="molecule type" value="Genomic_DNA"/>
</dbReference>
<evidence type="ECO:0000256" key="5">
    <source>
        <dbReference type="ARBA" id="ARBA00047278"/>
    </source>
</evidence>
<dbReference type="PROSITE" id="PS01231">
    <property type="entry name" value="TRMA_2"/>
    <property type="match status" value="1"/>
</dbReference>
<feature type="binding site" evidence="6">
    <location>
        <position position="265"/>
    </location>
    <ligand>
        <name>S-adenosyl-L-methionine</name>
        <dbReference type="ChEBI" id="CHEBI:59789"/>
    </ligand>
</feature>
<dbReference type="PANTHER" id="PTHR45904:SF2">
    <property type="entry name" value="TRNA (URACIL-5-)-METHYLTRANSFERASE HOMOLOG A"/>
    <property type="match status" value="1"/>
</dbReference>
<evidence type="ECO:0000313" key="8">
    <source>
        <dbReference type="Proteomes" id="UP000699462"/>
    </source>
</evidence>
<keyword evidence="1 6" id="KW-0489">Methyltransferase</keyword>
<feature type="binding site" evidence="6">
    <location>
        <position position="188"/>
    </location>
    <ligand>
        <name>S-adenosyl-L-methionine</name>
        <dbReference type="ChEBI" id="CHEBI:59789"/>
    </ligand>
</feature>
<dbReference type="SUPFAM" id="SSF53335">
    <property type="entry name" value="S-adenosyl-L-methionine-dependent methyltransferases"/>
    <property type="match status" value="1"/>
</dbReference>
<protein>
    <recommendedName>
        <fullName evidence="4">tRNA (uracil(54)-C(5))-methyltransferase</fullName>
        <ecNumber evidence="4">2.1.1.35</ecNumber>
    </recommendedName>
</protein>
<proteinExistence type="inferred from homology"/>
<reference evidence="7 8" key="1">
    <citation type="submission" date="2019-07" db="EMBL/GenBank/DDBJ databases">
        <title>Annotation for the trematode Paragonimus westermani.</title>
        <authorList>
            <person name="Choi Y.-J."/>
        </authorList>
    </citation>
    <scope>NUCLEOTIDE SEQUENCE [LARGE SCALE GENOMIC DNA]</scope>
    <source>
        <strain evidence="7">180907_Pwestermani</strain>
    </source>
</reference>
<evidence type="ECO:0000313" key="7">
    <source>
        <dbReference type="EMBL" id="KAF8568655.1"/>
    </source>
</evidence>
<dbReference type="InterPro" id="IPR030391">
    <property type="entry name" value="MeTrfase_TrmA_CS"/>
</dbReference>
<dbReference type="InterPro" id="IPR045850">
    <property type="entry name" value="TRM2_met"/>
</dbReference>
<dbReference type="InterPro" id="IPR029063">
    <property type="entry name" value="SAM-dependent_MTases_sf"/>
</dbReference>
<evidence type="ECO:0000256" key="1">
    <source>
        <dbReference type="ARBA" id="ARBA00022603"/>
    </source>
</evidence>
<feature type="non-terminal residue" evidence="7">
    <location>
        <position position="400"/>
    </location>
</feature>
<dbReference type="GO" id="GO:0006396">
    <property type="term" value="P:RNA processing"/>
    <property type="evidence" value="ECO:0007669"/>
    <property type="project" value="InterPro"/>
</dbReference>
<dbReference type="EC" id="2.1.1.35" evidence="4"/>